<feature type="region of interest" description="Disordered" evidence="1">
    <location>
        <begin position="66"/>
        <end position="132"/>
    </location>
</feature>
<reference evidence="2 3" key="1">
    <citation type="submission" date="2024-04" db="EMBL/GenBank/DDBJ databases">
        <title>Phyllosticta paracitricarpa is synonymous to the EU quarantine fungus P. citricarpa based on phylogenomic analyses.</title>
        <authorList>
            <consortium name="Lawrence Berkeley National Laboratory"/>
            <person name="Van ingen-buijs V.A."/>
            <person name="Van westerhoven A.C."/>
            <person name="Haridas S."/>
            <person name="Skiadas P."/>
            <person name="Martin F."/>
            <person name="Groenewald J.Z."/>
            <person name="Crous P.W."/>
            <person name="Seidl M.F."/>
        </authorList>
    </citation>
    <scope>NUCLEOTIDE SEQUENCE [LARGE SCALE GENOMIC DNA]</scope>
    <source>
        <strain evidence="2 3">CPC 17464</strain>
    </source>
</reference>
<accession>A0ABR1LAD4</accession>
<dbReference type="Proteomes" id="UP001360953">
    <property type="component" value="Unassembled WGS sequence"/>
</dbReference>
<gene>
    <name evidence="2" type="ORF">J3D65DRAFT_112965</name>
</gene>
<dbReference type="RefSeq" id="XP_066651215.1">
    <property type="nucleotide sequence ID" value="XM_066793753.1"/>
</dbReference>
<dbReference type="GeneID" id="92026659"/>
<proteinExistence type="predicted"/>
<sequence>MGDQAHPILCHCCKAPPVTKTHSNSTPRPLARSLASVQSQTVLPPVRLPLCAEWFAQELCSGKSLREQESSSTASIRKNRPNEASETDGPRPAAATSSLSRAAGGRESRVSTAGLGMRRRRRRDRPQTQPTLRASSKKLLYRAGQSPRCSPCLPLSSRKLIEAADAWSECRSGVHGGCCKRVVPSGGGLCLMRERWKSCLIVWGAAF</sequence>
<name>A0ABR1LAD4_9PEZI</name>
<comment type="caution">
    <text evidence="2">The sequence shown here is derived from an EMBL/GenBank/DDBJ whole genome shotgun (WGS) entry which is preliminary data.</text>
</comment>
<organism evidence="2 3">
    <name type="scientific">Phyllosticta citribraziliensis</name>
    <dbReference type="NCBI Taxonomy" id="989973"/>
    <lineage>
        <taxon>Eukaryota</taxon>
        <taxon>Fungi</taxon>
        <taxon>Dikarya</taxon>
        <taxon>Ascomycota</taxon>
        <taxon>Pezizomycotina</taxon>
        <taxon>Dothideomycetes</taxon>
        <taxon>Dothideomycetes incertae sedis</taxon>
        <taxon>Botryosphaeriales</taxon>
        <taxon>Phyllostictaceae</taxon>
        <taxon>Phyllosticta</taxon>
    </lineage>
</organism>
<evidence type="ECO:0000313" key="3">
    <source>
        <dbReference type="Proteomes" id="UP001360953"/>
    </source>
</evidence>
<evidence type="ECO:0000256" key="1">
    <source>
        <dbReference type="SAM" id="MobiDB-lite"/>
    </source>
</evidence>
<protein>
    <submittedName>
        <fullName evidence="2">Uncharacterized protein</fullName>
    </submittedName>
</protein>
<evidence type="ECO:0000313" key="2">
    <source>
        <dbReference type="EMBL" id="KAK7531391.1"/>
    </source>
</evidence>
<keyword evidence="3" id="KW-1185">Reference proteome</keyword>
<dbReference type="EMBL" id="JBBPEH010000012">
    <property type="protein sequence ID" value="KAK7531391.1"/>
    <property type="molecule type" value="Genomic_DNA"/>
</dbReference>